<evidence type="ECO:0000313" key="1">
    <source>
        <dbReference type="EMBL" id="MXO81934.1"/>
    </source>
</evidence>
<accession>A0A844Z362</accession>
<dbReference type="InterPro" id="IPR021955">
    <property type="entry name" value="DUF3572"/>
</dbReference>
<name>A0A844Z362_9SPHN</name>
<dbReference type="RefSeq" id="WP_160614672.1">
    <property type="nucleotide sequence ID" value="NZ_JAUFQM010000001.1"/>
</dbReference>
<proteinExistence type="predicted"/>
<dbReference type="AlphaFoldDB" id="A0A844Z362"/>
<evidence type="ECO:0000313" key="2">
    <source>
        <dbReference type="Proteomes" id="UP000460290"/>
    </source>
</evidence>
<dbReference type="EMBL" id="WTYZ01000001">
    <property type="protein sequence ID" value="MXO81934.1"/>
    <property type="molecule type" value="Genomic_DNA"/>
</dbReference>
<comment type="caution">
    <text evidence="1">The sequence shown here is derived from an EMBL/GenBank/DDBJ whole genome shotgun (WGS) entry which is preliminary data.</text>
</comment>
<dbReference type="OrthoDB" id="7356934at2"/>
<reference evidence="1 2" key="1">
    <citation type="submission" date="2019-12" db="EMBL/GenBank/DDBJ databases">
        <title>Genomic-based taxomic classification of the family Erythrobacteraceae.</title>
        <authorList>
            <person name="Xu L."/>
        </authorList>
    </citation>
    <scope>NUCLEOTIDE SEQUENCE [LARGE SCALE GENOMIC DNA]</scope>
    <source>
        <strain evidence="1 2">KCTC 42006</strain>
    </source>
</reference>
<organism evidence="1 2">
    <name type="scientific">Pontixanthobacter aestiaquae</name>
    <dbReference type="NCBI Taxonomy" id="1509367"/>
    <lineage>
        <taxon>Bacteria</taxon>
        <taxon>Pseudomonadati</taxon>
        <taxon>Pseudomonadota</taxon>
        <taxon>Alphaproteobacteria</taxon>
        <taxon>Sphingomonadales</taxon>
        <taxon>Erythrobacteraceae</taxon>
        <taxon>Pontixanthobacter</taxon>
    </lineage>
</organism>
<dbReference type="Proteomes" id="UP000460290">
    <property type="component" value="Unassembled WGS sequence"/>
</dbReference>
<protein>
    <submittedName>
        <fullName evidence="1">DUF3572 family protein</fullName>
    </submittedName>
</protein>
<sequence length="77" mass="8321">MALSALGWVLGDQPRADRLLSLTGLTPDVLRDGLGETGVQAAVLEFLINHEPDLIAASEDLHVQPRDIIAAHERLTQ</sequence>
<dbReference type="Pfam" id="PF12096">
    <property type="entry name" value="DUF3572"/>
    <property type="match status" value="1"/>
</dbReference>
<gene>
    <name evidence="1" type="ORF">GRI35_00920</name>
</gene>
<keyword evidence="2" id="KW-1185">Reference proteome</keyword>